<dbReference type="EMBL" id="JWZT01004658">
    <property type="protein sequence ID" value="KII63548.1"/>
    <property type="molecule type" value="Genomic_DNA"/>
</dbReference>
<proteinExistence type="predicted"/>
<dbReference type="AlphaFoldDB" id="A0A0C2IE20"/>
<evidence type="ECO:0000313" key="2">
    <source>
        <dbReference type="Proteomes" id="UP000031668"/>
    </source>
</evidence>
<keyword evidence="2" id="KW-1185">Reference proteome</keyword>
<organism evidence="1 2">
    <name type="scientific">Thelohanellus kitauei</name>
    <name type="common">Myxosporean</name>
    <dbReference type="NCBI Taxonomy" id="669202"/>
    <lineage>
        <taxon>Eukaryota</taxon>
        <taxon>Metazoa</taxon>
        <taxon>Cnidaria</taxon>
        <taxon>Myxozoa</taxon>
        <taxon>Myxosporea</taxon>
        <taxon>Bivalvulida</taxon>
        <taxon>Platysporina</taxon>
        <taxon>Myxobolidae</taxon>
        <taxon>Thelohanellus</taxon>
    </lineage>
</organism>
<sequence length="615" mass="72289">MVQDDINSETNAIALDEYISKSQAGDLSTQIEAVRNVISRFSKISDAKAYHLFIDNFPKELFDEFNSMTRNGTYGDSYLEKKKLFFDVFSFIFRNQNMKLLSDLKGQPFVVLLLKFFKQHDQCLAFDPEVIYDSIKVCASQQSNRILFIMENGLFHYHSLISKDESPRYFHVLCKIIYKFKSLNQDLCPLELSKSINQTMTKLVSTKEDDLAPLLFTQLRMIHRLKLLDEIELNVTKFYDITNEIFSRKVDLNSNYSYILYLPKIWSGILNASTNSIQIDTIEKLIFFARIFSVNISDKMDESYWDRWDLNLTPNKLQRYYIIYLTFVAFPIIDHDVHPDLRILLERLHTSFRKFSKKNKFVRFSNKNLFQFLQYYIKSFITLNIRISLLDEIYLHDELEKLLIEPSYKLLCCFLVSQILIDICDHPKLSECYFATGFGNAKRFLKTLILSLSDDKYCKRIQQDQRLSFYQNLKSKHLLVIEKDFLNSLFSRCEAHIFDACKAELPEVYINSAYKIFTQLLASIIHSFHESNILDENEAKNLDKLCDDFSKGKSTIINSHDIPGAMLDSHPDSNSSSNKISLHKLSFRDLLRLFVLIYEQKFIYGDENSKFTFFF</sequence>
<name>A0A0C2IE20_THEKT</name>
<accession>A0A0C2IE20</accession>
<evidence type="ECO:0000313" key="1">
    <source>
        <dbReference type="EMBL" id="KII63548.1"/>
    </source>
</evidence>
<gene>
    <name evidence="1" type="ORF">RF11_16355</name>
</gene>
<reference evidence="1 2" key="1">
    <citation type="journal article" date="2014" name="Genome Biol. Evol.">
        <title>The genome of the myxosporean Thelohanellus kitauei shows adaptations to nutrient acquisition within its fish host.</title>
        <authorList>
            <person name="Yang Y."/>
            <person name="Xiong J."/>
            <person name="Zhou Z."/>
            <person name="Huo F."/>
            <person name="Miao W."/>
            <person name="Ran C."/>
            <person name="Liu Y."/>
            <person name="Zhang J."/>
            <person name="Feng J."/>
            <person name="Wang M."/>
            <person name="Wang M."/>
            <person name="Wang L."/>
            <person name="Yao B."/>
        </authorList>
    </citation>
    <scope>NUCLEOTIDE SEQUENCE [LARGE SCALE GENOMIC DNA]</scope>
    <source>
        <strain evidence="1">Wuqing</strain>
    </source>
</reference>
<dbReference type="Proteomes" id="UP000031668">
    <property type="component" value="Unassembled WGS sequence"/>
</dbReference>
<protein>
    <submittedName>
        <fullName evidence="1">Uncharacterized protein</fullName>
    </submittedName>
</protein>
<comment type="caution">
    <text evidence="1">The sequence shown here is derived from an EMBL/GenBank/DDBJ whole genome shotgun (WGS) entry which is preliminary data.</text>
</comment>